<reference evidence="7" key="1">
    <citation type="submission" date="2021-01" db="EMBL/GenBank/DDBJ databases">
        <title>Modified the classification status of verrucomicrobia.</title>
        <authorList>
            <person name="Feng X."/>
        </authorList>
    </citation>
    <scope>NUCLEOTIDE SEQUENCE</scope>
    <source>
        <strain evidence="7">_KCTC 22039</strain>
    </source>
</reference>
<feature type="domain" description="Cytochrome c" evidence="6">
    <location>
        <begin position="828"/>
        <end position="1004"/>
    </location>
</feature>
<feature type="chain" id="PRO_5035320978" evidence="5">
    <location>
        <begin position="26"/>
        <end position="2162"/>
    </location>
</feature>
<dbReference type="InterPro" id="IPR048527">
    <property type="entry name" value="Sde182_C"/>
</dbReference>
<dbReference type="InterPro" id="IPR038637">
    <property type="entry name" value="NPCBM_sf"/>
</dbReference>
<comment type="caution">
    <text evidence="7">The sequence shown here is derived from an EMBL/GenBank/DDBJ whole genome shotgun (WGS) entry which is preliminary data.</text>
</comment>
<keyword evidence="2 4" id="KW-0479">Metal-binding</keyword>
<evidence type="ECO:0000256" key="2">
    <source>
        <dbReference type="ARBA" id="ARBA00022723"/>
    </source>
</evidence>
<dbReference type="Gene3D" id="2.60.120.260">
    <property type="entry name" value="Galactose-binding domain-like"/>
    <property type="match status" value="1"/>
</dbReference>
<accession>A0A8J7MJ75</accession>
<keyword evidence="5" id="KW-0732">Signal</keyword>
<dbReference type="Gene3D" id="2.60.40.10">
    <property type="entry name" value="Immunoglobulins"/>
    <property type="match status" value="1"/>
</dbReference>
<dbReference type="InterPro" id="IPR013783">
    <property type="entry name" value="Ig-like_fold"/>
</dbReference>
<dbReference type="RefSeq" id="WP_200312011.1">
    <property type="nucleotide sequence ID" value="NZ_JAENIM010000042.1"/>
</dbReference>
<gene>
    <name evidence="7" type="ORF">JIN82_12625</name>
</gene>
<dbReference type="SMART" id="SM00776">
    <property type="entry name" value="NPCBM"/>
    <property type="match status" value="2"/>
</dbReference>
<dbReference type="Proteomes" id="UP000624703">
    <property type="component" value="Unassembled WGS sequence"/>
</dbReference>
<evidence type="ECO:0000256" key="5">
    <source>
        <dbReference type="SAM" id="SignalP"/>
    </source>
</evidence>
<dbReference type="Pfam" id="PF08305">
    <property type="entry name" value="NPCBM"/>
    <property type="match status" value="2"/>
</dbReference>
<evidence type="ECO:0000256" key="1">
    <source>
        <dbReference type="ARBA" id="ARBA00022617"/>
    </source>
</evidence>
<protein>
    <submittedName>
        <fullName evidence="7">NPCBM/NEW2 domain-containing protein</fullName>
    </submittedName>
</protein>
<dbReference type="InterPro" id="IPR008979">
    <property type="entry name" value="Galactose-bd-like_sf"/>
</dbReference>
<proteinExistence type="predicted"/>
<evidence type="ECO:0000259" key="6">
    <source>
        <dbReference type="PROSITE" id="PS51007"/>
    </source>
</evidence>
<dbReference type="EMBL" id="JAENIM010000042">
    <property type="protein sequence ID" value="MBK1791998.1"/>
    <property type="molecule type" value="Genomic_DNA"/>
</dbReference>
<keyword evidence="1 4" id="KW-0349">Heme</keyword>
<dbReference type="InterPro" id="IPR013222">
    <property type="entry name" value="Glyco_hyd_98_carb-bd"/>
</dbReference>
<dbReference type="InterPro" id="IPR036909">
    <property type="entry name" value="Cyt_c-like_dom_sf"/>
</dbReference>
<dbReference type="Gene3D" id="2.60.120.1060">
    <property type="entry name" value="NPCBM/NEW2 domain"/>
    <property type="match status" value="2"/>
</dbReference>
<evidence type="ECO:0000313" key="8">
    <source>
        <dbReference type="Proteomes" id="UP000624703"/>
    </source>
</evidence>
<dbReference type="GO" id="GO:0020037">
    <property type="term" value="F:heme binding"/>
    <property type="evidence" value="ECO:0007669"/>
    <property type="project" value="InterPro"/>
</dbReference>
<keyword evidence="8" id="KW-1185">Reference proteome</keyword>
<dbReference type="Pfam" id="PF21027">
    <property type="entry name" value="Sde0182_C"/>
    <property type="match status" value="1"/>
</dbReference>
<organism evidence="7 8">
    <name type="scientific">Persicirhabdus sediminis</name>
    <dbReference type="NCBI Taxonomy" id="454144"/>
    <lineage>
        <taxon>Bacteria</taxon>
        <taxon>Pseudomonadati</taxon>
        <taxon>Verrucomicrobiota</taxon>
        <taxon>Verrucomicrobiia</taxon>
        <taxon>Verrucomicrobiales</taxon>
        <taxon>Verrucomicrobiaceae</taxon>
        <taxon>Persicirhabdus</taxon>
    </lineage>
</organism>
<dbReference type="GO" id="GO:0046872">
    <property type="term" value="F:metal ion binding"/>
    <property type="evidence" value="ECO:0007669"/>
    <property type="project" value="UniProtKB-KW"/>
</dbReference>
<dbReference type="InterPro" id="IPR009056">
    <property type="entry name" value="Cyt_c-like_dom"/>
</dbReference>
<dbReference type="GO" id="GO:0009055">
    <property type="term" value="F:electron transfer activity"/>
    <property type="evidence" value="ECO:0007669"/>
    <property type="project" value="InterPro"/>
</dbReference>
<evidence type="ECO:0000256" key="4">
    <source>
        <dbReference type="PROSITE-ProRule" id="PRU00433"/>
    </source>
</evidence>
<evidence type="ECO:0000313" key="7">
    <source>
        <dbReference type="EMBL" id="MBK1791998.1"/>
    </source>
</evidence>
<sequence length="2162" mass="238385">MREKTSKATMALCLAGALIAPHARALEIADGTRAVLEESNTSGDDLNIIKADDLDASLLCGLTIKGDGYYYAANNRGTSVGRSYAQNCYLEVIQGGSIKTGYFYIGRDQNAHNNWAVVDGEGSEVNITNKSNGLRIGAGSSSENYMIIRNGGRVSGGGIVKLGKSGVTAGKNRIEMDNGTLVTYRFQIYAGNDLVMKDSTIEVDGVSTSSNWEENGCLYFEQNELSNYDFSGNNTIALLINPEEFDPNFKLFADIEGINFYDEFSYFCKDDNGDMHPISWDGSGWVVPTHRELVLNNENKTYSSATEVGEGKRYQSILITDGGSLDSSSHIGLVDEGEIVVDNSTLAVNTLTTDVGSTLSFKGDTQLIINSYKIDAEPITLLGDIECSTPPVIELRYDPNDSYFGDIRIFSAETPAATIDKFASSEVRLRSYYTDRTYSLSYVGDGVWTTNSGSIYEDDAIGLTSMSYKSVKVGWGSVGINTRVKNWGPLTGDSIYYEKGIACHADSEVVYEIGGEYAKFRTIIATPNSKSGAAMNMKIYGDDQLLYDSGVMARYDLQEVEVDVTGVQELRLVGEDAKNAANAFHSWLAPRLLLPGEYYHEFNHNDGSSVTIDDDYNRFGDIIISGDGSELILGDGSLNEVNGQTQVDNNGTITITDGGILNLNDTLWIGSDAGGGTVELEDGRLVVDRVGITEGSSLNLGENQTLEFFPYDRNENPQDWANNSSFLHINGEINLSAGSAIHLIYPNSDSIPLAVNLLHYESSTSAYETLQAAPIYAVDAETGELYELVFNKGFWIRPGFLPEAFELPFKETGKRTVAYMAEDAFSPERLADGEAIYIEKCGACHGHGGADMPMFGEAFNDTRVVSSTKKFSGPLGDPEAGEKVFEFLRYNHPGPFQSFDDSFLQSGPLQKRPGVLNPHLNRSEDFYAAWSGHKYPVIEDVHFDENKYDRTQQFSYKRRLTWNEWIPHFIPPSYSADPIAAHIAENGTGKSSLSDAAKLFKNLYNPFGQASPNYELMAEGNWDYDTLFIAQMSQDNWLRIATYENQLPRWVDGQWDRPGNWNFELGSAMDHDVIYYGTRSAHVDIERNGRRQSAFQRMKHGWWDYNSGISPDRDPATGATSGPWGCWCPTYGKEMEHFHQTVLRYFSVKGTAASYAKDGSKSRDSKASLGYKLHDDEETYLGRRAVLEHSVYYDWKILIGKGDETSLVGCLACDGSGCKYCEDGYLPLGSDWVECGQCGGEGCDHCDGIGYLVSDDTSSGPFSDMYNYTAKFAQDPAEEKFMRAFVQRWARNPLLHGELDRPALLCRGTGHVKVGQEYKLYIMRAMPYDGDVTVWAINMPSGAKLSREPDNIGEYDYFVRWTPTINDIGEHKFRVKAKSDAHYSQHAFQDVTIKVSLDGPTPEIDPFDDHQIVYSGQSFALPLTICSDFREEMEMELVGSVGEIVQNHRKKGGLYWLRAEDKHVGVHQLTFIARSASGLESKRSMTLEVRANSAPSLKLAEQGQGPGGFKNIFRARAGENLVVKTLLSEPDNDEVRINVTYGFPGEYELNEESGTYDFTMEVTDKMAAEFPGPNVLTINAEDEWGVNTPLVLLVYFEPAGSNLNHHPWAVTGGVQYVNSGDKVTLDASASDDPDGDEIYYKWAYSQDAGKPSVSLSSTTSVQPTFTAPSVQEPTTLKFALTVTDKPGDKDENVARVIVYPKGWDLPEIDNPSHGGEPDEDDTIELTDAEFLCYEAEHGIYLGGRLNDMEHASNQQMVYYLSGTDGRLIWMPQIEQAGRYLVVLDYEFDNLSNTKRDGAIYHNDSLLGEFAFNNIQTVPSGSAARQTSIRVGTVTTIQPAAVNPTQQRFIAELSEGTNTFELTMASGHALNIDRLVLVPLPDAEDISYAITIPTSGSQPEVAPMPAGVTFLSDLEMASGSKNGENAFGIDQQNNNTGAIIIAGIEYEKGIGCRANSTMNYQLNGEYSTFVSDFANLSGRTDRSMIITIYGDGKELFYQESICIVDLVHLNLDVSGVNELSIVTSRSSSTGGAYAAWAGAYLTKNDYAGWVAGQGNVDKPLGLTTPDDLPSGDQISFDKYAFGDHGVHHTLRPDGTWETTHMKRDNVSYTTEYSFDLSSWQAVPQEQLNAQYSSSSAGENMATFTLPPQDEQPKLFIRVHAEEE</sequence>
<name>A0A8J7MJ75_9BACT</name>
<dbReference type="PROSITE" id="PS51007">
    <property type="entry name" value="CYTC"/>
    <property type="match status" value="1"/>
</dbReference>
<feature type="signal peptide" evidence="5">
    <location>
        <begin position="1"/>
        <end position="25"/>
    </location>
</feature>
<dbReference type="SUPFAM" id="SSF46626">
    <property type="entry name" value="Cytochrome c"/>
    <property type="match status" value="1"/>
</dbReference>
<keyword evidence="3 4" id="KW-0408">Iron</keyword>
<evidence type="ECO:0000256" key="3">
    <source>
        <dbReference type="ARBA" id="ARBA00023004"/>
    </source>
</evidence>
<dbReference type="SUPFAM" id="SSF49785">
    <property type="entry name" value="Galactose-binding domain-like"/>
    <property type="match status" value="2"/>
</dbReference>